<dbReference type="InterPro" id="IPR034033">
    <property type="entry name" value="Serralysin-like"/>
</dbReference>
<protein>
    <submittedName>
        <fullName evidence="7">Serralysin</fullName>
        <ecNumber evidence="7">3.4.24.40</ecNumber>
    </submittedName>
</protein>
<dbReference type="Proteomes" id="UP000268844">
    <property type="component" value="Unassembled WGS sequence"/>
</dbReference>
<evidence type="ECO:0000256" key="4">
    <source>
        <dbReference type="ARBA" id="ARBA00022801"/>
    </source>
</evidence>
<evidence type="ECO:0000256" key="2">
    <source>
        <dbReference type="ARBA" id="ARBA00022670"/>
    </source>
</evidence>
<dbReference type="GO" id="GO:0005509">
    <property type="term" value="F:calcium ion binding"/>
    <property type="evidence" value="ECO:0007669"/>
    <property type="project" value="InterPro"/>
</dbReference>
<dbReference type="EC" id="3.4.24.40" evidence="7"/>
<dbReference type="SUPFAM" id="SSF55486">
    <property type="entry name" value="Metalloproteases ('zincins'), catalytic domain"/>
    <property type="match status" value="1"/>
</dbReference>
<dbReference type="InterPro" id="IPR001343">
    <property type="entry name" value="Hemolysn_Ca-bd"/>
</dbReference>
<dbReference type="InterPro" id="IPR038255">
    <property type="entry name" value="PBS_linker_sf"/>
</dbReference>
<dbReference type="GO" id="GO:0006508">
    <property type="term" value="P:proteolysis"/>
    <property type="evidence" value="ECO:0007669"/>
    <property type="project" value="UniProtKB-KW"/>
</dbReference>
<name>A0A3S4CAS8_9HYPH</name>
<proteinExistence type="inferred from homology"/>
<dbReference type="InterPro" id="IPR001818">
    <property type="entry name" value="Pept_M10_metallopeptidase"/>
</dbReference>
<dbReference type="CDD" id="cd04277">
    <property type="entry name" value="ZnMc_serralysin_like"/>
    <property type="match status" value="1"/>
</dbReference>
<dbReference type="PRINTS" id="PR00138">
    <property type="entry name" value="MATRIXIN"/>
</dbReference>
<dbReference type="Gene3D" id="3.40.390.10">
    <property type="entry name" value="Collagenase (Catalytic Domain)"/>
    <property type="match status" value="1"/>
</dbReference>
<evidence type="ECO:0000256" key="3">
    <source>
        <dbReference type="ARBA" id="ARBA00022723"/>
    </source>
</evidence>
<accession>A0A3S4CAS8</accession>
<keyword evidence="8" id="KW-1185">Reference proteome</keyword>
<dbReference type="Gene3D" id="1.10.3130.20">
    <property type="entry name" value="Phycobilisome linker domain"/>
    <property type="match status" value="1"/>
</dbReference>
<dbReference type="GO" id="GO:0004222">
    <property type="term" value="F:metalloendopeptidase activity"/>
    <property type="evidence" value="ECO:0007669"/>
    <property type="project" value="InterPro"/>
</dbReference>
<evidence type="ECO:0000313" key="7">
    <source>
        <dbReference type="EMBL" id="VDS04004.1"/>
    </source>
</evidence>
<dbReference type="PANTHER" id="PTHR10201">
    <property type="entry name" value="MATRIX METALLOPROTEINASE"/>
    <property type="match status" value="1"/>
</dbReference>
<evidence type="ECO:0000256" key="1">
    <source>
        <dbReference type="ARBA" id="ARBA00009490"/>
    </source>
</evidence>
<keyword evidence="5" id="KW-0862">Zinc</keyword>
<keyword evidence="2" id="KW-0645">Protease</keyword>
<evidence type="ECO:0000313" key="8">
    <source>
        <dbReference type="Proteomes" id="UP000268844"/>
    </source>
</evidence>
<dbReference type="GO" id="GO:0008270">
    <property type="term" value="F:zinc ion binding"/>
    <property type="evidence" value="ECO:0007669"/>
    <property type="project" value="InterPro"/>
</dbReference>
<dbReference type="Pfam" id="PF00353">
    <property type="entry name" value="HemolysinCabind"/>
    <property type="match status" value="1"/>
</dbReference>
<dbReference type="RefSeq" id="WP_164550271.1">
    <property type="nucleotide sequence ID" value="NZ_JBHTMH010000001.1"/>
</dbReference>
<dbReference type="SUPFAM" id="SSF51120">
    <property type="entry name" value="beta-Roll"/>
    <property type="match status" value="1"/>
</dbReference>
<dbReference type="InterPro" id="IPR025282">
    <property type="entry name" value="DUF4214"/>
</dbReference>
<dbReference type="InterPro" id="IPR006026">
    <property type="entry name" value="Peptidase_Metallo"/>
</dbReference>
<comment type="similarity">
    <text evidence="1">Belongs to the peptidase M10B family.</text>
</comment>
<keyword evidence="4 7" id="KW-0378">Hydrolase</keyword>
<dbReference type="InterPro" id="IPR021190">
    <property type="entry name" value="Pept_M10A"/>
</dbReference>
<feature type="domain" description="Peptidase metallopeptidase" evidence="6">
    <location>
        <begin position="24"/>
        <end position="203"/>
    </location>
</feature>
<evidence type="ECO:0000256" key="5">
    <source>
        <dbReference type="ARBA" id="ARBA00022833"/>
    </source>
</evidence>
<sequence length="454" mass="50146">MATYVRDYTALVSADSTWNQAVGGALKPTPVFVSYSFTATRPEGINDRMGFADPNFFRQLSAAEQQLVRDAFKTWDDVSGITFFEVPAGMGDIDIGVYDLATGIAGYGSMPSSKFFLRDGQFKIYGPGDNPHQGLYLDYQSGLDRHVILHEIGHALGLEHPHEGDRRLPADLDNGNVTVMSYKDYFPKLGTMDLQAIQALYGTDAQDGTQVANWSWNDQTHTLTQWGTAASETFKGTNSDDIIYGGGGRDIIIARAGNDTIYVSGKSFEISAGPGFDVIHTDFAYSEIGWTSLKDNYLSFYLTGGSGWDMVISEGERVVFTDGMLATDIDGNAGQMYRLYQAAFDRTPDHSGLGYWIRELDKGIKVAAIAESFLASDEFQKTFGTQDTVTNSRFIDLLYTNTLGRQYDQGGFNYWVGKLNANETNRSDLLAFFSNSDENKLKVAAQVEDGIWYV</sequence>
<keyword evidence="3" id="KW-0479">Metal-binding</keyword>
<organism evidence="7 8">
    <name type="scientific">Devosia equisanguinis</name>
    <dbReference type="NCBI Taxonomy" id="2490941"/>
    <lineage>
        <taxon>Bacteria</taxon>
        <taxon>Pseudomonadati</taxon>
        <taxon>Pseudomonadota</taxon>
        <taxon>Alphaproteobacteria</taxon>
        <taxon>Hyphomicrobiales</taxon>
        <taxon>Devosiaceae</taxon>
        <taxon>Devosia</taxon>
    </lineage>
</organism>
<dbReference type="AlphaFoldDB" id="A0A3S4CAS8"/>
<dbReference type="Pfam" id="PF13946">
    <property type="entry name" value="DUF4214"/>
    <property type="match status" value="1"/>
</dbReference>
<dbReference type="Pfam" id="PF00413">
    <property type="entry name" value="Peptidase_M10"/>
    <property type="match status" value="1"/>
</dbReference>
<dbReference type="EMBL" id="UZWD01000018">
    <property type="protein sequence ID" value="VDS04004.1"/>
    <property type="molecule type" value="Genomic_DNA"/>
</dbReference>
<reference evidence="7 8" key="1">
    <citation type="submission" date="2018-12" db="EMBL/GenBank/DDBJ databases">
        <authorList>
            <person name="Criscuolo A."/>
        </authorList>
    </citation>
    <scope>NUCLEOTIDE SEQUENCE [LARGE SCALE GENOMIC DNA]</scope>
    <source>
        <strain evidence="7">ACIP1116281</strain>
    </source>
</reference>
<evidence type="ECO:0000259" key="6">
    <source>
        <dbReference type="SMART" id="SM00235"/>
    </source>
</evidence>
<dbReference type="SMART" id="SM00235">
    <property type="entry name" value="ZnMc"/>
    <property type="match status" value="1"/>
</dbReference>
<dbReference type="InterPro" id="IPR011049">
    <property type="entry name" value="Serralysin-like_metalloprot_C"/>
</dbReference>
<dbReference type="InterPro" id="IPR024079">
    <property type="entry name" value="MetalloPept_cat_dom_sf"/>
</dbReference>
<dbReference type="GO" id="GO:0031012">
    <property type="term" value="C:extracellular matrix"/>
    <property type="evidence" value="ECO:0007669"/>
    <property type="project" value="InterPro"/>
</dbReference>
<gene>
    <name evidence="7" type="ORF">DEVEQU_01133</name>
</gene>